<proteinExistence type="predicted"/>
<sequence>MTRRTVSIAAMRYTPMGRRTIAWFTVIGVIFTVIGLVLRPVNIDVAVGAFLLALGGFGLAGYGLFERLVDRIPSRSQR</sequence>
<evidence type="ECO:0000313" key="2">
    <source>
        <dbReference type="EMBL" id="ADB35599.1"/>
    </source>
</evidence>
<protein>
    <submittedName>
        <fullName evidence="2">Uncharacterized protein</fullName>
    </submittedName>
</protein>
<feature type="transmembrane region" description="Helical" evidence="1">
    <location>
        <begin position="21"/>
        <end position="39"/>
    </location>
</feature>
<name>D2PZN3_KRIFD</name>
<keyword evidence="1" id="KW-0472">Membrane</keyword>
<dbReference type="HOGENOM" id="CLU_2617396_0_0_11"/>
<feature type="transmembrane region" description="Helical" evidence="1">
    <location>
        <begin position="45"/>
        <end position="65"/>
    </location>
</feature>
<reference evidence="3" key="1">
    <citation type="submission" date="2009-09" db="EMBL/GenBank/DDBJ databases">
        <title>The complete genome of Kribbella flavida DSM 17836.</title>
        <authorList>
            <consortium name="US DOE Joint Genome Institute (JGI-PGF)"/>
            <person name="Lucas S."/>
            <person name="Copeland A."/>
            <person name="Lapidus A."/>
            <person name="Glavina del Rio T."/>
            <person name="Dalin E."/>
            <person name="Tice H."/>
            <person name="Bruce D."/>
            <person name="Goodwin L."/>
            <person name="Pitluck S."/>
            <person name="Kyrpides N."/>
            <person name="Mavromatis K."/>
            <person name="Ivanova N."/>
            <person name="Saunders E."/>
            <person name="Brettin T."/>
            <person name="Detter J.C."/>
            <person name="Han C."/>
            <person name="Larimer F."/>
            <person name="Land M."/>
            <person name="Hauser L."/>
            <person name="Markowitz V."/>
            <person name="Cheng J.-F."/>
            <person name="Hugenholtz P."/>
            <person name="Woyke T."/>
            <person name="Wu D."/>
            <person name="Pukall R."/>
            <person name="Klenk H.-P."/>
            <person name="Eisen J.A."/>
        </authorList>
    </citation>
    <scope>NUCLEOTIDE SEQUENCE [LARGE SCALE GENOMIC DNA]</scope>
    <source>
        <strain evidence="3">DSM 17836 / JCM 10339 / NBRC 14399</strain>
    </source>
</reference>
<dbReference type="Proteomes" id="UP000007967">
    <property type="component" value="Chromosome"/>
</dbReference>
<evidence type="ECO:0000256" key="1">
    <source>
        <dbReference type="SAM" id="Phobius"/>
    </source>
</evidence>
<keyword evidence="3" id="KW-1185">Reference proteome</keyword>
<dbReference type="KEGG" id="kfl:Kfla_6607"/>
<dbReference type="STRING" id="479435.Kfla_6607"/>
<dbReference type="EMBL" id="CP001736">
    <property type="protein sequence ID" value="ADB35599.1"/>
    <property type="molecule type" value="Genomic_DNA"/>
</dbReference>
<accession>D2PZN3</accession>
<evidence type="ECO:0000313" key="3">
    <source>
        <dbReference type="Proteomes" id="UP000007967"/>
    </source>
</evidence>
<keyword evidence="1" id="KW-0812">Transmembrane</keyword>
<keyword evidence="1" id="KW-1133">Transmembrane helix</keyword>
<dbReference type="AlphaFoldDB" id="D2PZN3"/>
<organism evidence="2 3">
    <name type="scientific">Kribbella flavida (strain DSM 17836 / JCM 10339 / NBRC 14399)</name>
    <dbReference type="NCBI Taxonomy" id="479435"/>
    <lineage>
        <taxon>Bacteria</taxon>
        <taxon>Bacillati</taxon>
        <taxon>Actinomycetota</taxon>
        <taxon>Actinomycetes</taxon>
        <taxon>Propionibacteriales</taxon>
        <taxon>Kribbellaceae</taxon>
        <taxon>Kribbella</taxon>
    </lineage>
</organism>
<gene>
    <name evidence="2" type="ordered locus">Kfla_6607</name>
</gene>
<reference evidence="2 3" key="2">
    <citation type="journal article" date="2010" name="Stand. Genomic Sci.">
        <title>Complete genome sequence of Kribbella flavida type strain (IFO 14399).</title>
        <authorList>
            <person name="Pukall R."/>
            <person name="Lapidus A."/>
            <person name="Glavina Del Rio T."/>
            <person name="Copeland A."/>
            <person name="Tice H."/>
            <person name="Cheng J.-F."/>
            <person name="Lucas S."/>
            <person name="Chen F."/>
            <person name="Nolan M."/>
            <person name="LaButti K."/>
            <person name="Pati A."/>
            <person name="Ivanova N."/>
            <person name="Mavrommatis K."/>
            <person name="Mikhailova N."/>
            <person name="Pitluck S."/>
            <person name="Bruce D."/>
            <person name="Goodwin L."/>
            <person name="Land M."/>
            <person name="Hauser L."/>
            <person name="Chang Y.-J."/>
            <person name="Jeffries C.D."/>
            <person name="Chen A."/>
            <person name="Palaniappan K."/>
            <person name="Chain P."/>
            <person name="Rohde M."/>
            <person name="Goeker M."/>
            <person name="Bristow J."/>
            <person name="Eisen J.A."/>
            <person name="Markowitz V."/>
            <person name="Hugenholtz P."/>
            <person name="Kyrpides N.C."/>
            <person name="Klenk H.-P."/>
            <person name="Brettin T."/>
        </authorList>
    </citation>
    <scope>NUCLEOTIDE SEQUENCE [LARGE SCALE GENOMIC DNA]</scope>
    <source>
        <strain evidence="3">DSM 17836 / JCM 10339 / NBRC 14399</strain>
    </source>
</reference>